<evidence type="ECO:0000259" key="5">
    <source>
        <dbReference type="PROSITE" id="PS50901"/>
    </source>
</evidence>
<dbReference type="Proteomes" id="UP001595816">
    <property type="component" value="Unassembled WGS sequence"/>
</dbReference>
<gene>
    <name evidence="6" type="ORF">ACFOZ4_02765</name>
</gene>
<dbReference type="PROSITE" id="PS50901">
    <property type="entry name" value="FTSK"/>
    <property type="match status" value="1"/>
</dbReference>
<name>A0ABV8LF57_9ACTN</name>
<keyword evidence="1 3" id="KW-0547">Nucleotide-binding</keyword>
<organism evidence="6 7">
    <name type="scientific">Hamadaea flava</name>
    <dbReference type="NCBI Taxonomy" id="1742688"/>
    <lineage>
        <taxon>Bacteria</taxon>
        <taxon>Bacillati</taxon>
        <taxon>Actinomycetota</taxon>
        <taxon>Actinomycetes</taxon>
        <taxon>Micromonosporales</taxon>
        <taxon>Micromonosporaceae</taxon>
        <taxon>Hamadaea</taxon>
    </lineage>
</organism>
<feature type="compositionally biased region" description="Polar residues" evidence="4">
    <location>
        <begin position="859"/>
        <end position="868"/>
    </location>
</feature>
<evidence type="ECO:0000256" key="3">
    <source>
        <dbReference type="PROSITE-ProRule" id="PRU00289"/>
    </source>
</evidence>
<sequence>MAETSAPLDQAAGLHRHAAAVVTAAAATLDTYLPLPRTDIAEQHELAERLRAAAQALAPAWLGQPLDAVPASTPLGGQRRPEYVRVGTAQPLDDARFPLVVPLLGVGHLAFSADARDARVTGALRSIVVRLLATAPSGTLIVRAVDGHGHVFAPFAALSETGLLPEPATDREGLRAVLAEAEHWVRPSRPDQERKAKPRRRDRSMLLVIAGLPSLADASDLARIVDLAKRGPAHGLHMVVAGWPPAPLTPETTQDRLPLATEISVRNPHVLVGNPPGASWSRGRDPFNVPVYLDPDPPLELIDRVCHELGSQFAQQGSVHLLDLLPDPDHGWWADSSAAGLSVTVGISGDTPISLHFADLTPHWLVGGRSGGGKTAFLIDVLYGLCTRYDPEELALYLLDFKEGVSFSEFIPTPRDASWLPHARAVGVESDRTYGLAVLRELDAEMTRRAEMFKANGVSRYVDLRNLGETLPRIVCVIDEFQVLLAGTDRIATEAVALLESVARKGRSFGIHLILASQTVRGIEALYAKRDSIFGQFPVRVALPGGADVLEPTNESAATLQLGAAIVNTAGGLGGPRGSRRAHEKLVRFPDPHADQQILTALRQRLWQARDEHDEPPVVFSGYAAQHLDNDPLYQALKETQTETAKAALLGRQVDVNMTTVAFPFDATPGRHLAVLGPSAEGADVLVAAVRSLAAQHRPGSVRFVLAPMVPQTVAAVEALHTELRSQGHEVITTEKADIPESVARVNAYLVVWGMETAGSEARTLIREDPSRGLHLLGWWRQLRRFSEDVGFSAGREDVAGLVFLNVPGPEVALMLGESLQWEPRPGRALFHDRHTGLTAVMVPFTTPEARAAVETRTPPGQRTTASDQGVDPRTTAAGQ</sequence>
<reference evidence="7" key="1">
    <citation type="journal article" date="2019" name="Int. J. Syst. Evol. Microbiol.">
        <title>The Global Catalogue of Microorganisms (GCM) 10K type strain sequencing project: providing services to taxonomists for standard genome sequencing and annotation.</title>
        <authorList>
            <consortium name="The Broad Institute Genomics Platform"/>
            <consortium name="The Broad Institute Genome Sequencing Center for Infectious Disease"/>
            <person name="Wu L."/>
            <person name="Ma J."/>
        </authorList>
    </citation>
    <scope>NUCLEOTIDE SEQUENCE [LARGE SCALE GENOMIC DNA]</scope>
    <source>
        <strain evidence="7">CGMCC 4.7289</strain>
    </source>
</reference>
<dbReference type="Gene3D" id="3.40.50.300">
    <property type="entry name" value="P-loop containing nucleotide triphosphate hydrolases"/>
    <property type="match status" value="2"/>
</dbReference>
<feature type="domain" description="FtsK" evidence="5">
    <location>
        <begin position="350"/>
        <end position="548"/>
    </location>
</feature>
<dbReference type="EMBL" id="JBHSAY010000003">
    <property type="protein sequence ID" value="MFC4129521.1"/>
    <property type="molecule type" value="Genomic_DNA"/>
</dbReference>
<dbReference type="CDD" id="cd01127">
    <property type="entry name" value="TrwB_TraG_TraD_VirD4"/>
    <property type="match status" value="1"/>
</dbReference>
<evidence type="ECO:0000256" key="4">
    <source>
        <dbReference type="SAM" id="MobiDB-lite"/>
    </source>
</evidence>
<dbReference type="InterPro" id="IPR050206">
    <property type="entry name" value="FtsK/SpoIIIE/SftA"/>
</dbReference>
<evidence type="ECO:0000313" key="7">
    <source>
        <dbReference type="Proteomes" id="UP001595816"/>
    </source>
</evidence>
<evidence type="ECO:0000256" key="1">
    <source>
        <dbReference type="ARBA" id="ARBA00022741"/>
    </source>
</evidence>
<dbReference type="Pfam" id="PF01580">
    <property type="entry name" value="FtsK_SpoIIIE"/>
    <property type="match status" value="1"/>
</dbReference>
<proteinExistence type="predicted"/>
<keyword evidence="7" id="KW-1185">Reference proteome</keyword>
<dbReference type="PANTHER" id="PTHR22683">
    <property type="entry name" value="SPORULATION PROTEIN RELATED"/>
    <property type="match status" value="1"/>
</dbReference>
<feature type="binding site" evidence="3">
    <location>
        <begin position="368"/>
        <end position="375"/>
    </location>
    <ligand>
        <name>ATP</name>
        <dbReference type="ChEBI" id="CHEBI:30616"/>
    </ligand>
</feature>
<dbReference type="SUPFAM" id="SSF52540">
    <property type="entry name" value="P-loop containing nucleoside triphosphate hydrolases"/>
    <property type="match status" value="1"/>
</dbReference>
<dbReference type="InterPro" id="IPR027417">
    <property type="entry name" value="P-loop_NTPase"/>
</dbReference>
<evidence type="ECO:0000256" key="2">
    <source>
        <dbReference type="ARBA" id="ARBA00022840"/>
    </source>
</evidence>
<keyword evidence="2 3" id="KW-0067">ATP-binding</keyword>
<accession>A0ABV8LF57</accession>
<dbReference type="InterPro" id="IPR002543">
    <property type="entry name" value="FtsK_dom"/>
</dbReference>
<protein>
    <submittedName>
        <fullName evidence="6">FtsK/SpoIIIE domain-containing protein</fullName>
    </submittedName>
</protein>
<comment type="caution">
    <text evidence="6">The sequence shown here is derived from an EMBL/GenBank/DDBJ whole genome shotgun (WGS) entry which is preliminary data.</text>
</comment>
<dbReference type="PANTHER" id="PTHR22683:SF41">
    <property type="entry name" value="DNA TRANSLOCASE FTSK"/>
    <property type="match status" value="1"/>
</dbReference>
<dbReference type="RefSeq" id="WP_253759547.1">
    <property type="nucleotide sequence ID" value="NZ_JAMZDZ010000001.1"/>
</dbReference>
<feature type="region of interest" description="Disordered" evidence="4">
    <location>
        <begin position="853"/>
        <end position="880"/>
    </location>
</feature>
<evidence type="ECO:0000313" key="6">
    <source>
        <dbReference type="EMBL" id="MFC4129521.1"/>
    </source>
</evidence>